<dbReference type="EMBL" id="BKCP01001669">
    <property type="protein sequence ID" value="GER27290.1"/>
    <property type="molecule type" value="Genomic_DNA"/>
</dbReference>
<protein>
    <submittedName>
        <fullName evidence="1">Methyl-accepting chemotaxis protein</fullName>
    </submittedName>
</protein>
<evidence type="ECO:0000313" key="2">
    <source>
        <dbReference type="Proteomes" id="UP000325081"/>
    </source>
</evidence>
<reference evidence="2" key="1">
    <citation type="journal article" date="2019" name="Curr. Biol.">
        <title>Genome Sequence of Striga asiatica Provides Insight into the Evolution of Plant Parasitism.</title>
        <authorList>
            <person name="Yoshida S."/>
            <person name="Kim S."/>
            <person name="Wafula E.K."/>
            <person name="Tanskanen J."/>
            <person name="Kim Y.M."/>
            <person name="Honaas L."/>
            <person name="Yang Z."/>
            <person name="Spallek T."/>
            <person name="Conn C.E."/>
            <person name="Ichihashi Y."/>
            <person name="Cheong K."/>
            <person name="Cui S."/>
            <person name="Der J.P."/>
            <person name="Gundlach H."/>
            <person name="Jiao Y."/>
            <person name="Hori C."/>
            <person name="Ishida J.K."/>
            <person name="Kasahara H."/>
            <person name="Kiba T."/>
            <person name="Kim M.S."/>
            <person name="Koo N."/>
            <person name="Laohavisit A."/>
            <person name="Lee Y.H."/>
            <person name="Lumba S."/>
            <person name="McCourt P."/>
            <person name="Mortimer J.C."/>
            <person name="Mutuku J.M."/>
            <person name="Nomura T."/>
            <person name="Sasaki-Sekimoto Y."/>
            <person name="Seto Y."/>
            <person name="Wang Y."/>
            <person name="Wakatake T."/>
            <person name="Sakakibara H."/>
            <person name="Demura T."/>
            <person name="Yamaguchi S."/>
            <person name="Yoneyama K."/>
            <person name="Manabe R.I."/>
            <person name="Nelson D.C."/>
            <person name="Schulman A.H."/>
            <person name="Timko M.P."/>
            <person name="dePamphilis C.W."/>
            <person name="Choi D."/>
            <person name="Shirasu K."/>
        </authorList>
    </citation>
    <scope>NUCLEOTIDE SEQUENCE [LARGE SCALE GENOMIC DNA]</scope>
    <source>
        <strain evidence="2">cv. UVA1</strain>
    </source>
</reference>
<evidence type="ECO:0000313" key="1">
    <source>
        <dbReference type="EMBL" id="GER27290.1"/>
    </source>
</evidence>
<keyword evidence="2" id="KW-1185">Reference proteome</keyword>
<comment type="caution">
    <text evidence="1">The sequence shown here is derived from an EMBL/GenBank/DDBJ whole genome shotgun (WGS) entry which is preliminary data.</text>
</comment>
<sequence>MELTYRWNYRRLLLPPLPLVAAQELGQTPVQTNLDVDVKSEVRHIILSVSLLVNINILEGEIPAMASTMEQQHKKTRDQTLRPNCVGIEKVGSKSEHLNGAFDSSRGCLRILRVRGCCCEPLTAAPAVTL</sequence>
<name>A0A5A7P3K5_STRAF</name>
<gene>
    <name evidence="1" type="ORF">STAS_02992</name>
</gene>
<accession>A0A5A7P3K5</accession>
<proteinExistence type="predicted"/>
<dbReference type="Proteomes" id="UP000325081">
    <property type="component" value="Unassembled WGS sequence"/>
</dbReference>
<organism evidence="1 2">
    <name type="scientific">Striga asiatica</name>
    <name type="common">Asiatic witchweed</name>
    <name type="synonym">Buchnera asiatica</name>
    <dbReference type="NCBI Taxonomy" id="4170"/>
    <lineage>
        <taxon>Eukaryota</taxon>
        <taxon>Viridiplantae</taxon>
        <taxon>Streptophyta</taxon>
        <taxon>Embryophyta</taxon>
        <taxon>Tracheophyta</taxon>
        <taxon>Spermatophyta</taxon>
        <taxon>Magnoliopsida</taxon>
        <taxon>eudicotyledons</taxon>
        <taxon>Gunneridae</taxon>
        <taxon>Pentapetalae</taxon>
        <taxon>asterids</taxon>
        <taxon>lamiids</taxon>
        <taxon>Lamiales</taxon>
        <taxon>Orobanchaceae</taxon>
        <taxon>Buchnereae</taxon>
        <taxon>Striga</taxon>
    </lineage>
</organism>
<dbReference type="AlphaFoldDB" id="A0A5A7P3K5"/>